<feature type="compositionally biased region" description="Basic and acidic residues" evidence="5">
    <location>
        <begin position="118"/>
        <end position="128"/>
    </location>
</feature>
<feature type="region of interest" description="Disordered" evidence="5">
    <location>
        <begin position="77"/>
        <end position="128"/>
    </location>
</feature>
<dbReference type="PIRSF" id="PIRSF016821">
    <property type="entry name" value="HSP15"/>
    <property type="match status" value="1"/>
</dbReference>
<keyword evidence="3" id="KW-0238">DNA-binding</keyword>
<evidence type="ECO:0000256" key="5">
    <source>
        <dbReference type="SAM" id="MobiDB-lite"/>
    </source>
</evidence>
<protein>
    <submittedName>
        <fullName evidence="7">RNA-binding S4 domain-containing protein</fullName>
    </submittedName>
</protein>
<dbReference type="Gene3D" id="3.10.290.10">
    <property type="entry name" value="RNA-binding S4 domain"/>
    <property type="match status" value="1"/>
</dbReference>
<comment type="similarity">
    <text evidence="1">Belongs to the HSP15 family.</text>
</comment>
<dbReference type="GO" id="GO:0003677">
    <property type="term" value="F:DNA binding"/>
    <property type="evidence" value="ECO:0007669"/>
    <property type="project" value="UniProtKB-KW"/>
</dbReference>
<organism evidence="7 8">
    <name type="scientific">Roseospira navarrensis</name>
    <dbReference type="NCBI Taxonomy" id="140058"/>
    <lineage>
        <taxon>Bacteria</taxon>
        <taxon>Pseudomonadati</taxon>
        <taxon>Pseudomonadota</taxon>
        <taxon>Alphaproteobacteria</taxon>
        <taxon>Rhodospirillales</taxon>
        <taxon>Rhodospirillaceae</taxon>
        <taxon>Roseospira</taxon>
    </lineage>
</organism>
<name>A0A7X1ZEB4_9PROT</name>
<dbReference type="RefSeq" id="WP_153344017.1">
    <property type="nucleotide sequence ID" value="NZ_WIVE01000030.1"/>
</dbReference>
<evidence type="ECO:0000313" key="7">
    <source>
        <dbReference type="EMBL" id="MQX36988.1"/>
    </source>
</evidence>
<dbReference type="InterPro" id="IPR025708">
    <property type="entry name" value="HSP15"/>
</dbReference>
<evidence type="ECO:0000256" key="2">
    <source>
        <dbReference type="ARBA" id="ARBA00022884"/>
    </source>
</evidence>
<proteinExistence type="inferred from homology"/>
<dbReference type="InterPro" id="IPR036986">
    <property type="entry name" value="S4_RNA-bd_sf"/>
</dbReference>
<dbReference type="Proteomes" id="UP000434582">
    <property type="component" value="Unassembled WGS sequence"/>
</dbReference>
<dbReference type="PROSITE" id="PS50889">
    <property type="entry name" value="S4"/>
    <property type="match status" value="1"/>
</dbReference>
<evidence type="ECO:0000313" key="8">
    <source>
        <dbReference type="Proteomes" id="UP000434582"/>
    </source>
</evidence>
<keyword evidence="2 4" id="KW-0694">RNA-binding</keyword>
<dbReference type="Pfam" id="PF01479">
    <property type="entry name" value="S4"/>
    <property type="match status" value="1"/>
</dbReference>
<dbReference type="GO" id="GO:0043023">
    <property type="term" value="F:ribosomal large subunit binding"/>
    <property type="evidence" value="ECO:0007669"/>
    <property type="project" value="InterPro"/>
</dbReference>
<dbReference type="CDD" id="cd00165">
    <property type="entry name" value="S4"/>
    <property type="match status" value="1"/>
</dbReference>
<reference evidence="7 8" key="1">
    <citation type="submission" date="2019-10" db="EMBL/GenBank/DDBJ databases">
        <title>Draft whole-genome sequence of the purple nonsulfur photosynthetic bacterium Roseospira navarrensis DSM 15114.</title>
        <authorList>
            <person name="Kyndt J.A."/>
            <person name="Meyer T.E."/>
        </authorList>
    </citation>
    <scope>NUCLEOTIDE SEQUENCE [LARGE SCALE GENOMIC DNA]</scope>
    <source>
        <strain evidence="7 8">DSM 15114</strain>
    </source>
</reference>
<dbReference type="SMART" id="SM00363">
    <property type="entry name" value="S4"/>
    <property type="match status" value="1"/>
</dbReference>
<accession>A0A7X1ZEB4</accession>
<evidence type="ECO:0000259" key="6">
    <source>
        <dbReference type="SMART" id="SM00363"/>
    </source>
</evidence>
<keyword evidence="8" id="KW-1185">Reference proteome</keyword>
<gene>
    <name evidence="7" type="ORF">GHC57_10710</name>
</gene>
<dbReference type="AlphaFoldDB" id="A0A7X1ZEB4"/>
<evidence type="ECO:0000256" key="3">
    <source>
        <dbReference type="ARBA" id="ARBA00023125"/>
    </source>
</evidence>
<dbReference type="SUPFAM" id="SSF55174">
    <property type="entry name" value="Alpha-L RNA-binding motif"/>
    <property type="match status" value="1"/>
</dbReference>
<evidence type="ECO:0000256" key="1">
    <source>
        <dbReference type="ARBA" id="ARBA00008396"/>
    </source>
</evidence>
<dbReference type="OrthoDB" id="9797176at2"/>
<dbReference type="InterPro" id="IPR002942">
    <property type="entry name" value="S4_RNA-bd"/>
</dbReference>
<evidence type="ECO:0000256" key="4">
    <source>
        <dbReference type="PROSITE-ProRule" id="PRU00182"/>
    </source>
</evidence>
<dbReference type="GO" id="GO:0003727">
    <property type="term" value="F:single-stranded RNA binding"/>
    <property type="evidence" value="ECO:0007669"/>
    <property type="project" value="InterPro"/>
</dbReference>
<dbReference type="GO" id="GO:0034605">
    <property type="term" value="P:cellular response to heat"/>
    <property type="evidence" value="ECO:0007669"/>
    <property type="project" value="InterPro"/>
</dbReference>
<comment type="caution">
    <text evidence="7">The sequence shown here is derived from an EMBL/GenBank/DDBJ whole genome shotgun (WGS) entry which is preliminary data.</text>
</comment>
<dbReference type="EMBL" id="WIVE01000030">
    <property type="protein sequence ID" value="MQX36988.1"/>
    <property type="molecule type" value="Genomic_DNA"/>
</dbReference>
<sequence length="128" mass="14267">MTEPDAGQRLEKWLWFARFRKTRGLAQDLCTGGHVKLNGATVAKPSTTVRPGDALELILGPYRRRLRVVALGERRGPAPEAQALYEETDPPERLRDPVMAPTPVREAGAGRPTKRDRRVMDRLRGGSV</sequence>
<feature type="domain" description="RNA-binding S4" evidence="6">
    <location>
        <begin position="8"/>
        <end position="73"/>
    </location>
</feature>